<accession>A0A8J2SIF6</accession>
<dbReference type="EMBL" id="CAKKNE010000003">
    <property type="protein sequence ID" value="CAH0372653.1"/>
    <property type="molecule type" value="Genomic_DNA"/>
</dbReference>
<organism evidence="2 3">
    <name type="scientific">Pelagomonas calceolata</name>
    <dbReference type="NCBI Taxonomy" id="35677"/>
    <lineage>
        <taxon>Eukaryota</taxon>
        <taxon>Sar</taxon>
        <taxon>Stramenopiles</taxon>
        <taxon>Ochrophyta</taxon>
        <taxon>Pelagophyceae</taxon>
        <taxon>Pelagomonadales</taxon>
        <taxon>Pelagomonadaceae</taxon>
        <taxon>Pelagomonas</taxon>
    </lineage>
</organism>
<reference evidence="2" key="1">
    <citation type="submission" date="2021-11" db="EMBL/GenBank/DDBJ databases">
        <authorList>
            <consortium name="Genoscope - CEA"/>
            <person name="William W."/>
        </authorList>
    </citation>
    <scope>NUCLEOTIDE SEQUENCE</scope>
</reference>
<dbReference type="AlphaFoldDB" id="A0A8J2SIF6"/>
<keyword evidence="1" id="KW-0732">Signal</keyword>
<dbReference type="Proteomes" id="UP000789595">
    <property type="component" value="Unassembled WGS sequence"/>
</dbReference>
<keyword evidence="3" id="KW-1185">Reference proteome</keyword>
<gene>
    <name evidence="2" type="ORF">PECAL_3P26650</name>
</gene>
<feature type="chain" id="PRO_5035324459" evidence="1">
    <location>
        <begin position="18"/>
        <end position="306"/>
    </location>
</feature>
<feature type="signal peptide" evidence="1">
    <location>
        <begin position="1"/>
        <end position="17"/>
    </location>
</feature>
<name>A0A8J2SIF6_9STRA</name>
<evidence type="ECO:0000313" key="2">
    <source>
        <dbReference type="EMBL" id="CAH0372653.1"/>
    </source>
</evidence>
<protein>
    <submittedName>
        <fullName evidence="2">Uncharacterized protein</fullName>
    </submittedName>
</protein>
<evidence type="ECO:0000256" key="1">
    <source>
        <dbReference type="SAM" id="SignalP"/>
    </source>
</evidence>
<proteinExistence type="predicted"/>
<sequence length="306" mass="33672">MKFVFVALQLLSVVSYAQRMRQLCSVAHLGLHARALGLRLNITTTIVDAAITLYETEYATSVCHRDPALRTLVTTNGGNRALFAGAGSTGSRWLSCAVEVALGIEVGHYVEGNGTATQYSNPGNALRFDVLADTPVGHQFWQLYDAHERHVPVVLSLRHPDQWVRKRTLHRTASVEGGCVGAPRIAFPIWGRRRRKAAGTRAYVDQTSQALKAKAAFLVYQAFVACVAIKDHLHTVHLFDRQQDDARRILANLVAFLTHHGIGEQPPDIDAAIETCGADFGASWRAAKCKYAVRRRGAVYFPCGVR</sequence>
<comment type="caution">
    <text evidence="2">The sequence shown here is derived from an EMBL/GenBank/DDBJ whole genome shotgun (WGS) entry which is preliminary data.</text>
</comment>
<evidence type="ECO:0000313" key="3">
    <source>
        <dbReference type="Proteomes" id="UP000789595"/>
    </source>
</evidence>